<feature type="transmembrane region" description="Helical" evidence="10">
    <location>
        <begin position="12"/>
        <end position="33"/>
    </location>
</feature>
<dbReference type="PANTHER" id="PTHR39583">
    <property type="entry name" value="TYPE II SECRETION SYSTEM PROTEIN J-RELATED"/>
    <property type="match status" value="1"/>
</dbReference>
<accession>A0A0F9HSW1</accession>
<dbReference type="Pfam" id="PF07963">
    <property type="entry name" value="N_methyl"/>
    <property type="match status" value="1"/>
</dbReference>
<dbReference type="PANTHER" id="PTHR39583:SF2">
    <property type="entry name" value="TYPE II SECRETION SYSTEM PROTEIN J"/>
    <property type="match status" value="1"/>
</dbReference>
<keyword evidence="7 10" id="KW-0812">Transmembrane</keyword>
<evidence type="ECO:0000256" key="7">
    <source>
        <dbReference type="ARBA" id="ARBA00022692"/>
    </source>
</evidence>
<dbReference type="InterPro" id="IPR010055">
    <property type="entry name" value="T2SS_protein-GspJ"/>
</dbReference>
<evidence type="ECO:0000256" key="4">
    <source>
        <dbReference type="ARBA" id="ARBA00022475"/>
    </source>
</evidence>
<comment type="caution">
    <text evidence="11">The sequence shown here is derived from an EMBL/GenBank/DDBJ whole genome shotgun (WGS) entry which is preliminary data.</text>
</comment>
<evidence type="ECO:0000256" key="10">
    <source>
        <dbReference type="SAM" id="Phobius"/>
    </source>
</evidence>
<proteinExistence type="inferred from homology"/>
<keyword evidence="9 10" id="KW-0472">Membrane</keyword>
<comment type="similarity">
    <text evidence="2">Belongs to the GSP J family.</text>
</comment>
<dbReference type="InterPro" id="IPR051621">
    <property type="entry name" value="T2SS_protein_J"/>
</dbReference>
<evidence type="ECO:0000313" key="11">
    <source>
        <dbReference type="EMBL" id="KKL78227.1"/>
    </source>
</evidence>
<sequence>MKKYGAFTLFELLVSISILSIIAFLSTISFISMSKIVDVSRRNEEVLRNTRSFLERLDVEVSSAILVRRAEETLFLSKRTDIMGENVNNLIFTTIAPQQYLEIGKRDEVIKVEYEVKENEDNPDLLVVTKKVYYHILTSDMLQEPVEFDIRSDFTSFMLRFYDQGKWHDTWDSNITNQLPERIELTFSLGGTKYREFFNVYISEM</sequence>
<keyword evidence="4" id="KW-1003">Cell membrane</keyword>
<evidence type="ECO:0000256" key="2">
    <source>
        <dbReference type="ARBA" id="ARBA00011084"/>
    </source>
</evidence>
<dbReference type="EMBL" id="LAZR01023524">
    <property type="protein sequence ID" value="KKL78227.1"/>
    <property type="molecule type" value="Genomic_DNA"/>
</dbReference>
<evidence type="ECO:0000256" key="1">
    <source>
        <dbReference type="ARBA" id="ARBA00004377"/>
    </source>
</evidence>
<dbReference type="Pfam" id="PF11612">
    <property type="entry name" value="T2SSJ"/>
    <property type="match status" value="1"/>
</dbReference>
<dbReference type="InterPro" id="IPR045584">
    <property type="entry name" value="Pilin-like"/>
</dbReference>
<gene>
    <name evidence="11" type="ORF">LCGC14_2026950</name>
</gene>
<keyword evidence="8 10" id="KW-1133">Transmembrane helix</keyword>
<dbReference type="Gene3D" id="2.10.70.20">
    <property type="entry name" value="gspk-gspi-gspj complex like domains"/>
    <property type="match status" value="1"/>
</dbReference>
<evidence type="ECO:0000256" key="9">
    <source>
        <dbReference type="ARBA" id="ARBA00023136"/>
    </source>
</evidence>
<evidence type="ECO:0000256" key="5">
    <source>
        <dbReference type="ARBA" id="ARBA00022481"/>
    </source>
</evidence>
<comment type="subcellular location">
    <subcellularLocation>
        <location evidence="1">Cell inner membrane</location>
        <topology evidence="1">Single-pass membrane protein</topology>
    </subcellularLocation>
</comment>
<organism evidence="11">
    <name type="scientific">marine sediment metagenome</name>
    <dbReference type="NCBI Taxonomy" id="412755"/>
    <lineage>
        <taxon>unclassified sequences</taxon>
        <taxon>metagenomes</taxon>
        <taxon>ecological metagenomes</taxon>
    </lineage>
</organism>
<dbReference type="SUPFAM" id="SSF54523">
    <property type="entry name" value="Pili subunits"/>
    <property type="match status" value="1"/>
</dbReference>
<reference evidence="11" key="1">
    <citation type="journal article" date="2015" name="Nature">
        <title>Complex archaea that bridge the gap between prokaryotes and eukaryotes.</title>
        <authorList>
            <person name="Spang A."/>
            <person name="Saw J.H."/>
            <person name="Jorgensen S.L."/>
            <person name="Zaremba-Niedzwiedzka K."/>
            <person name="Martijn J."/>
            <person name="Lind A.E."/>
            <person name="van Eijk R."/>
            <person name="Schleper C."/>
            <person name="Guy L."/>
            <person name="Ettema T.J."/>
        </authorList>
    </citation>
    <scope>NUCLEOTIDE SEQUENCE</scope>
</reference>
<keyword evidence="5" id="KW-0488">Methylation</keyword>
<keyword evidence="6" id="KW-0997">Cell inner membrane</keyword>
<dbReference type="GO" id="GO:0015627">
    <property type="term" value="C:type II protein secretion system complex"/>
    <property type="evidence" value="ECO:0007669"/>
    <property type="project" value="InterPro"/>
</dbReference>
<dbReference type="GO" id="GO:0015628">
    <property type="term" value="P:protein secretion by the type II secretion system"/>
    <property type="evidence" value="ECO:0007669"/>
    <property type="project" value="InterPro"/>
</dbReference>
<dbReference type="AlphaFoldDB" id="A0A0F9HSW1"/>
<dbReference type="InterPro" id="IPR012902">
    <property type="entry name" value="N_methyl_site"/>
</dbReference>
<dbReference type="GO" id="GO:0005886">
    <property type="term" value="C:plasma membrane"/>
    <property type="evidence" value="ECO:0007669"/>
    <property type="project" value="UniProtKB-SubCell"/>
</dbReference>
<evidence type="ECO:0000256" key="6">
    <source>
        <dbReference type="ARBA" id="ARBA00022519"/>
    </source>
</evidence>
<name>A0A0F9HSW1_9ZZZZ</name>
<evidence type="ECO:0000256" key="3">
    <source>
        <dbReference type="ARBA" id="ARBA00021539"/>
    </source>
</evidence>
<protein>
    <recommendedName>
        <fullName evidence="3">Type II secretion system protein J</fullName>
    </recommendedName>
</protein>
<evidence type="ECO:0000256" key="8">
    <source>
        <dbReference type="ARBA" id="ARBA00022989"/>
    </source>
</evidence>